<dbReference type="EMBL" id="JALPTH010000001">
    <property type="protein sequence ID" value="MCK8676001.1"/>
    <property type="molecule type" value="Genomic_DNA"/>
</dbReference>
<dbReference type="InterPro" id="IPR040570">
    <property type="entry name" value="LAL_C2"/>
</dbReference>
<dbReference type="PANTHER" id="PTHR43585">
    <property type="entry name" value="FUMIPYRROLE BIOSYNTHESIS PROTEIN C"/>
    <property type="match status" value="1"/>
</dbReference>
<protein>
    <submittedName>
        <fullName evidence="6">ATP-grasp domain-containing protein</fullName>
    </submittedName>
</protein>
<dbReference type="Pfam" id="PF18603">
    <property type="entry name" value="LAL_C2"/>
    <property type="match status" value="1"/>
</dbReference>
<evidence type="ECO:0000256" key="4">
    <source>
        <dbReference type="PROSITE-ProRule" id="PRU00409"/>
    </source>
</evidence>
<dbReference type="Gene3D" id="3.30.470.20">
    <property type="entry name" value="ATP-grasp fold, B domain"/>
    <property type="match status" value="1"/>
</dbReference>
<dbReference type="Proteomes" id="UP001522868">
    <property type="component" value="Unassembled WGS sequence"/>
</dbReference>
<keyword evidence="3 4" id="KW-0067">ATP-binding</keyword>
<keyword evidence="1" id="KW-0436">Ligase</keyword>
<gene>
    <name evidence="6" type="ORF">M1O15_00940</name>
</gene>
<name>A0ABT0I3Y8_9ACTN</name>
<evidence type="ECO:0000313" key="7">
    <source>
        <dbReference type="Proteomes" id="UP001522868"/>
    </source>
</evidence>
<dbReference type="PANTHER" id="PTHR43585:SF2">
    <property type="entry name" value="ATP-GRASP ENZYME FSQD"/>
    <property type="match status" value="1"/>
</dbReference>
<dbReference type="RefSeq" id="WP_248631194.1">
    <property type="nucleotide sequence ID" value="NZ_JALPTH010000001.1"/>
</dbReference>
<evidence type="ECO:0000256" key="2">
    <source>
        <dbReference type="ARBA" id="ARBA00022741"/>
    </source>
</evidence>
<keyword evidence="7" id="KW-1185">Reference proteome</keyword>
<dbReference type="InterPro" id="IPR052032">
    <property type="entry name" value="ATP-dep_AA_Ligase"/>
</dbReference>
<evidence type="ECO:0000256" key="3">
    <source>
        <dbReference type="ARBA" id="ARBA00022840"/>
    </source>
</evidence>
<dbReference type="Gene3D" id="3.30.1490.20">
    <property type="entry name" value="ATP-grasp fold, A domain"/>
    <property type="match status" value="1"/>
</dbReference>
<organism evidence="6 7">
    <name type="scientific">Streptomyces lichenis</name>
    <dbReference type="NCBI Taxonomy" id="2306967"/>
    <lineage>
        <taxon>Bacteria</taxon>
        <taxon>Bacillati</taxon>
        <taxon>Actinomycetota</taxon>
        <taxon>Actinomycetes</taxon>
        <taxon>Kitasatosporales</taxon>
        <taxon>Streptomycetaceae</taxon>
        <taxon>Streptomyces</taxon>
    </lineage>
</organism>
<evidence type="ECO:0000313" key="6">
    <source>
        <dbReference type="EMBL" id="MCK8676001.1"/>
    </source>
</evidence>
<dbReference type="SUPFAM" id="SSF56059">
    <property type="entry name" value="Glutathione synthetase ATP-binding domain-like"/>
    <property type="match status" value="1"/>
</dbReference>
<dbReference type="PROSITE" id="PS50975">
    <property type="entry name" value="ATP_GRASP"/>
    <property type="match status" value="1"/>
</dbReference>
<dbReference type="InterPro" id="IPR011761">
    <property type="entry name" value="ATP-grasp"/>
</dbReference>
<sequence length="415" mass="44547">MTEQQQPWIIVGYVNVLPYIKEFAPGSVIVIDEPDVIRKQDVKNALEGAAMLRELVEWEYQLPAAADEFFNTYPDLAPAVVAPLVEYATPFAARLAERYGVPGAGAGASAIMRDKSLLRRVTRAAGVLNPASREVGSVAEVREFAAAHPGPLVLKPANRQASVGTKVLHSLDGLDAAWEECTSQDEGDRVPDRDRELRMLIEQFVHGDEYSVELLVSEGETLFSNVTGKVLFPGPRPIELGHTVPAAGISAELDALLVDRTEAVLRAVGFGSGMVHCEWIVSDGRPYLVECAGRFPGDGIPMLIEEAYGINLAGAFYTVMQGRRPEPLPRQAAGGAAVRFMEAVPGEVVSVDGTDEARKLPGVLSLSLHLKPGDTVNELRSSWDRVGSVMTSGPTAADALRTAEAVVDAIRITTA</sequence>
<proteinExistence type="predicted"/>
<keyword evidence="2 4" id="KW-0547">Nucleotide-binding</keyword>
<comment type="caution">
    <text evidence="6">The sequence shown here is derived from an EMBL/GenBank/DDBJ whole genome shotgun (WGS) entry which is preliminary data.</text>
</comment>
<dbReference type="InterPro" id="IPR013815">
    <property type="entry name" value="ATP_grasp_subdomain_1"/>
</dbReference>
<evidence type="ECO:0000259" key="5">
    <source>
        <dbReference type="PROSITE" id="PS50975"/>
    </source>
</evidence>
<reference evidence="6 7" key="1">
    <citation type="submission" date="2022-04" db="EMBL/GenBank/DDBJ databases">
        <title>Streptomyces sp. nov. LCR6-01 isolated from Lichen of Dirinaria sp.</title>
        <authorList>
            <person name="Kanchanasin P."/>
            <person name="Tanasupawat S."/>
            <person name="Phongsopitanun W."/>
        </authorList>
    </citation>
    <scope>NUCLEOTIDE SEQUENCE [LARGE SCALE GENOMIC DNA]</scope>
    <source>
        <strain evidence="6 7">LCR6-01</strain>
    </source>
</reference>
<feature type="domain" description="ATP-grasp" evidence="5">
    <location>
        <begin position="119"/>
        <end position="321"/>
    </location>
</feature>
<accession>A0ABT0I3Y8</accession>
<evidence type="ECO:0000256" key="1">
    <source>
        <dbReference type="ARBA" id="ARBA00022598"/>
    </source>
</evidence>
<dbReference type="Pfam" id="PF13535">
    <property type="entry name" value="ATP-grasp_4"/>
    <property type="match status" value="1"/>
</dbReference>